<feature type="compositionally biased region" description="Basic and acidic residues" evidence="1">
    <location>
        <begin position="1"/>
        <end position="12"/>
    </location>
</feature>
<gene>
    <name evidence="2" type="ORF">ARMOST_00057</name>
</gene>
<evidence type="ECO:0000313" key="2">
    <source>
        <dbReference type="EMBL" id="SJK96811.1"/>
    </source>
</evidence>
<proteinExistence type="predicted"/>
<feature type="region of interest" description="Disordered" evidence="1">
    <location>
        <begin position="1"/>
        <end position="32"/>
    </location>
</feature>
<dbReference type="AlphaFoldDB" id="A0A284QK34"/>
<protein>
    <submittedName>
        <fullName evidence="2">Uncharacterized protein</fullName>
    </submittedName>
</protein>
<sequence length="49" mass="5161">MAQVHNSEKENGSVKQKRGARDGLGLLRAPTKASTLRVLPTATTSSAIL</sequence>
<name>A0A284QK34_ARMOS</name>
<evidence type="ECO:0000313" key="3">
    <source>
        <dbReference type="Proteomes" id="UP000219338"/>
    </source>
</evidence>
<evidence type="ECO:0000256" key="1">
    <source>
        <dbReference type="SAM" id="MobiDB-lite"/>
    </source>
</evidence>
<accession>A0A284QK34</accession>
<organism evidence="2 3">
    <name type="scientific">Armillaria ostoyae</name>
    <name type="common">Armillaria root rot fungus</name>
    <dbReference type="NCBI Taxonomy" id="47428"/>
    <lineage>
        <taxon>Eukaryota</taxon>
        <taxon>Fungi</taxon>
        <taxon>Dikarya</taxon>
        <taxon>Basidiomycota</taxon>
        <taxon>Agaricomycotina</taxon>
        <taxon>Agaricomycetes</taxon>
        <taxon>Agaricomycetidae</taxon>
        <taxon>Agaricales</taxon>
        <taxon>Marasmiineae</taxon>
        <taxon>Physalacriaceae</taxon>
        <taxon>Armillaria</taxon>
    </lineage>
</organism>
<reference evidence="3" key="1">
    <citation type="journal article" date="2017" name="Nat. Ecol. Evol.">
        <title>Genome expansion and lineage-specific genetic innovations in the forest pathogenic fungi Armillaria.</title>
        <authorList>
            <person name="Sipos G."/>
            <person name="Prasanna A.N."/>
            <person name="Walter M.C."/>
            <person name="O'Connor E."/>
            <person name="Balint B."/>
            <person name="Krizsan K."/>
            <person name="Kiss B."/>
            <person name="Hess J."/>
            <person name="Varga T."/>
            <person name="Slot J."/>
            <person name="Riley R."/>
            <person name="Boka B."/>
            <person name="Rigling D."/>
            <person name="Barry K."/>
            <person name="Lee J."/>
            <person name="Mihaltcheva S."/>
            <person name="LaButti K."/>
            <person name="Lipzen A."/>
            <person name="Waldron R."/>
            <person name="Moloney N.M."/>
            <person name="Sperisen C."/>
            <person name="Kredics L."/>
            <person name="Vagvoelgyi C."/>
            <person name="Patrignani A."/>
            <person name="Fitzpatrick D."/>
            <person name="Nagy I."/>
            <person name="Doyle S."/>
            <person name="Anderson J.B."/>
            <person name="Grigoriev I.V."/>
            <person name="Gueldener U."/>
            <person name="Muensterkoetter M."/>
            <person name="Nagy L.G."/>
        </authorList>
    </citation>
    <scope>NUCLEOTIDE SEQUENCE [LARGE SCALE GENOMIC DNA]</scope>
    <source>
        <strain evidence="3">C18/9</strain>
    </source>
</reference>
<keyword evidence="3" id="KW-1185">Reference proteome</keyword>
<dbReference type="EMBL" id="FUEG01000001">
    <property type="protein sequence ID" value="SJK96811.1"/>
    <property type="molecule type" value="Genomic_DNA"/>
</dbReference>
<dbReference type="Proteomes" id="UP000219338">
    <property type="component" value="Unassembled WGS sequence"/>
</dbReference>